<dbReference type="PANTHER" id="PTHR12992">
    <property type="entry name" value="NUDIX HYDROLASE"/>
    <property type="match status" value="1"/>
</dbReference>
<dbReference type="InterPro" id="IPR045121">
    <property type="entry name" value="CoAse"/>
</dbReference>
<comment type="cofactor">
    <cofactor evidence="1">
        <name>Mn(2+)</name>
        <dbReference type="ChEBI" id="CHEBI:29035"/>
    </cofactor>
</comment>
<evidence type="ECO:0000256" key="6">
    <source>
        <dbReference type="ARBA" id="ARBA00023211"/>
    </source>
</evidence>
<dbReference type="EMBL" id="KN824827">
    <property type="protein sequence ID" value="KIL00754.1"/>
    <property type="molecule type" value="Genomic_DNA"/>
</dbReference>
<gene>
    <name evidence="8" type="ORF">PAXRUDRAFT_129080</name>
</gene>
<accession>A0A0D0DYD0</accession>
<dbReference type="SUPFAM" id="SSF55811">
    <property type="entry name" value="Nudix"/>
    <property type="match status" value="1"/>
</dbReference>
<dbReference type="GO" id="GO:0015938">
    <property type="term" value="P:coenzyme A catabolic process"/>
    <property type="evidence" value="ECO:0007669"/>
    <property type="project" value="TreeGrafter"/>
</dbReference>
<dbReference type="STRING" id="930991.A0A0D0DYD0"/>
<dbReference type="PANTHER" id="PTHR12992:SF24">
    <property type="entry name" value="PEROXISOMAL COENZYME A DIPHOSPHATASE NUDT7"/>
    <property type="match status" value="1"/>
</dbReference>
<protein>
    <recommendedName>
        <fullName evidence="7">Nudix hydrolase domain-containing protein</fullName>
    </recommendedName>
</protein>
<dbReference type="CDD" id="cd03426">
    <property type="entry name" value="NUDIX_CoAse_Nudt7"/>
    <property type="match status" value="1"/>
</dbReference>
<evidence type="ECO:0000256" key="4">
    <source>
        <dbReference type="ARBA" id="ARBA00022801"/>
    </source>
</evidence>
<keyword evidence="9" id="KW-1185">Reference proteome</keyword>
<evidence type="ECO:0000256" key="5">
    <source>
        <dbReference type="ARBA" id="ARBA00022842"/>
    </source>
</evidence>
<dbReference type="InParanoid" id="A0A0D0DYD0"/>
<dbReference type="Gene3D" id="3.90.79.10">
    <property type="entry name" value="Nucleoside Triphosphate Pyrophosphohydrolase"/>
    <property type="match status" value="1"/>
</dbReference>
<evidence type="ECO:0000256" key="1">
    <source>
        <dbReference type="ARBA" id="ARBA00001936"/>
    </source>
</evidence>
<evidence type="ECO:0000259" key="7">
    <source>
        <dbReference type="PROSITE" id="PS51462"/>
    </source>
</evidence>
<comment type="cofactor">
    <cofactor evidence="2">
        <name>Mg(2+)</name>
        <dbReference type="ChEBI" id="CHEBI:18420"/>
    </cofactor>
</comment>
<dbReference type="GO" id="GO:0046872">
    <property type="term" value="F:metal ion binding"/>
    <property type="evidence" value="ECO:0007669"/>
    <property type="project" value="UniProtKB-KW"/>
</dbReference>
<dbReference type="GO" id="GO:0010945">
    <property type="term" value="F:coenzyme A diphosphatase activity"/>
    <property type="evidence" value="ECO:0007669"/>
    <property type="project" value="InterPro"/>
</dbReference>
<keyword evidence="3" id="KW-0479">Metal-binding</keyword>
<evidence type="ECO:0000256" key="2">
    <source>
        <dbReference type="ARBA" id="ARBA00001946"/>
    </source>
</evidence>
<evidence type="ECO:0000313" key="8">
    <source>
        <dbReference type="EMBL" id="KIL00754.1"/>
    </source>
</evidence>
<dbReference type="PROSITE" id="PS51462">
    <property type="entry name" value="NUDIX"/>
    <property type="match status" value="1"/>
</dbReference>
<reference evidence="9" key="2">
    <citation type="submission" date="2015-01" db="EMBL/GenBank/DDBJ databases">
        <title>Evolutionary Origins and Diversification of the Mycorrhizal Mutualists.</title>
        <authorList>
            <consortium name="DOE Joint Genome Institute"/>
            <consortium name="Mycorrhizal Genomics Consortium"/>
            <person name="Kohler A."/>
            <person name="Kuo A."/>
            <person name="Nagy L.G."/>
            <person name="Floudas D."/>
            <person name="Copeland A."/>
            <person name="Barry K.W."/>
            <person name="Cichocki N."/>
            <person name="Veneault-Fourrey C."/>
            <person name="LaButti K."/>
            <person name="Lindquist E.A."/>
            <person name="Lipzen A."/>
            <person name="Lundell T."/>
            <person name="Morin E."/>
            <person name="Murat C."/>
            <person name="Riley R."/>
            <person name="Ohm R."/>
            <person name="Sun H."/>
            <person name="Tunlid A."/>
            <person name="Henrissat B."/>
            <person name="Grigoriev I.V."/>
            <person name="Hibbett D.S."/>
            <person name="Martin F."/>
        </authorList>
    </citation>
    <scope>NUCLEOTIDE SEQUENCE [LARGE SCALE GENOMIC DNA]</scope>
    <source>
        <strain evidence="9">Ve08.2h10</strain>
    </source>
</reference>
<organism evidence="8 9">
    <name type="scientific">Paxillus rubicundulus Ve08.2h10</name>
    <dbReference type="NCBI Taxonomy" id="930991"/>
    <lineage>
        <taxon>Eukaryota</taxon>
        <taxon>Fungi</taxon>
        <taxon>Dikarya</taxon>
        <taxon>Basidiomycota</taxon>
        <taxon>Agaricomycotina</taxon>
        <taxon>Agaricomycetes</taxon>
        <taxon>Agaricomycetidae</taxon>
        <taxon>Boletales</taxon>
        <taxon>Paxilineae</taxon>
        <taxon>Paxillaceae</taxon>
        <taxon>Paxillus</taxon>
    </lineage>
</organism>
<dbReference type="Pfam" id="PF00293">
    <property type="entry name" value="NUDIX"/>
    <property type="match status" value="1"/>
</dbReference>
<dbReference type="Proteomes" id="UP000054538">
    <property type="component" value="Unassembled WGS sequence"/>
</dbReference>
<reference evidence="8 9" key="1">
    <citation type="submission" date="2014-04" db="EMBL/GenBank/DDBJ databases">
        <authorList>
            <consortium name="DOE Joint Genome Institute"/>
            <person name="Kuo A."/>
            <person name="Kohler A."/>
            <person name="Jargeat P."/>
            <person name="Nagy L.G."/>
            <person name="Floudas D."/>
            <person name="Copeland A."/>
            <person name="Barry K.W."/>
            <person name="Cichocki N."/>
            <person name="Veneault-Fourrey C."/>
            <person name="LaButti K."/>
            <person name="Lindquist E.A."/>
            <person name="Lipzen A."/>
            <person name="Lundell T."/>
            <person name="Morin E."/>
            <person name="Murat C."/>
            <person name="Sun H."/>
            <person name="Tunlid A."/>
            <person name="Henrissat B."/>
            <person name="Grigoriev I.V."/>
            <person name="Hibbett D.S."/>
            <person name="Martin F."/>
            <person name="Nordberg H.P."/>
            <person name="Cantor M.N."/>
            <person name="Hua S.X."/>
        </authorList>
    </citation>
    <scope>NUCLEOTIDE SEQUENCE [LARGE SCALE GENOMIC DNA]</scope>
    <source>
        <strain evidence="8 9">Ve08.2h10</strain>
    </source>
</reference>
<proteinExistence type="predicted"/>
<keyword evidence="6" id="KW-0464">Manganese</keyword>
<feature type="domain" description="Nudix hydrolase" evidence="7">
    <location>
        <begin position="55"/>
        <end position="225"/>
    </location>
</feature>
<evidence type="ECO:0000256" key="3">
    <source>
        <dbReference type="ARBA" id="ARBA00022723"/>
    </source>
</evidence>
<evidence type="ECO:0000313" key="9">
    <source>
        <dbReference type="Proteomes" id="UP000054538"/>
    </source>
</evidence>
<dbReference type="InterPro" id="IPR000086">
    <property type="entry name" value="NUDIX_hydrolase_dom"/>
</dbReference>
<dbReference type="OrthoDB" id="206213at2759"/>
<sequence length="273" mass="29339">MLLRTFITVPNVVPSSSLVSLTAPFTRASLAEIRDALARAENLVNGVGSAPSPTEVHAAVLVPLCNVDNVPGVLLEVRGKLRTHSGEVSFPGGRVDHTDSSVLAAALRETHEEVGILPNQIELLGQFGPAERSLRGLRVWPYVGFIHPQENLTSCSPSYLPPNHGSNTPRVTTTNAPLPSISLASLTISQSEVAAVFHLPLAAFTCSVRLKLDLFRARSPYWAIDVSDLVPPGVQLGAGLSEVGSGREARRLEVWGLTGWYLSLLMKVLKIYK</sequence>
<keyword evidence="5" id="KW-0460">Magnesium</keyword>
<dbReference type="AlphaFoldDB" id="A0A0D0DYD0"/>
<dbReference type="InterPro" id="IPR015797">
    <property type="entry name" value="NUDIX_hydrolase-like_dom_sf"/>
</dbReference>
<keyword evidence="4" id="KW-0378">Hydrolase</keyword>
<dbReference type="HOGENOM" id="CLU_076940_0_0_1"/>
<name>A0A0D0DYD0_9AGAM</name>